<name>A0A5B7JTI3_PORTR</name>
<dbReference type="EMBL" id="VSRR010105942">
    <property type="protein sequence ID" value="MPC96427.1"/>
    <property type="molecule type" value="Genomic_DNA"/>
</dbReference>
<reference evidence="2 3" key="1">
    <citation type="submission" date="2019-05" db="EMBL/GenBank/DDBJ databases">
        <title>Another draft genome of Portunus trituberculatus and its Hox gene families provides insights of decapod evolution.</title>
        <authorList>
            <person name="Jeong J.-H."/>
            <person name="Song I."/>
            <person name="Kim S."/>
            <person name="Choi T."/>
            <person name="Kim D."/>
            <person name="Ryu S."/>
            <person name="Kim W."/>
        </authorList>
    </citation>
    <scope>NUCLEOTIDE SEQUENCE [LARGE SCALE GENOMIC DNA]</scope>
    <source>
        <tissue evidence="2">Muscle</tissue>
    </source>
</reference>
<evidence type="ECO:0000313" key="3">
    <source>
        <dbReference type="Proteomes" id="UP000324222"/>
    </source>
</evidence>
<feature type="region of interest" description="Disordered" evidence="1">
    <location>
        <begin position="1"/>
        <end position="24"/>
    </location>
</feature>
<evidence type="ECO:0000256" key="1">
    <source>
        <dbReference type="SAM" id="MobiDB-lite"/>
    </source>
</evidence>
<protein>
    <submittedName>
        <fullName evidence="2">Uncharacterized protein</fullName>
    </submittedName>
</protein>
<organism evidence="2 3">
    <name type="scientific">Portunus trituberculatus</name>
    <name type="common">Swimming crab</name>
    <name type="synonym">Neptunus trituberculatus</name>
    <dbReference type="NCBI Taxonomy" id="210409"/>
    <lineage>
        <taxon>Eukaryota</taxon>
        <taxon>Metazoa</taxon>
        <taxon>Ecdysozoa</taxon>
        <taxon>Arthropoda</taxon>
        <taxon>Crustacea</taxon>
        <taxon>Multicrustacea</taxon>
        <taxon>Malacostraca</taxon>
        <taxon>Eumalacostraca</taxon>
        <taxon>Eucarida</taxon>
        <taxon>Decapoda</taxon>
        <taxon>Pleocyemata</taxon>
        <taxon>Brachyura</taxon>
        <taxon>Eubrachyura</taxon>
        <taxon>Portunoidea</taxon>
        <taxon>Portunidae</taxon>
        <taxon>Portuninae</taxon>
        <taxon>Portunus</taxon>
    </lineage>
</organism>
<keyword evidence="3" id="KW-1185">Reference proteome</keyword>
<sequence>MRVGKISSARQRPVEMNDGKPCKEERGKDTGCLMVLHLRQVSHDLAVPPTLVLLPQLADV</sequence>
<dbReference type="Proteomes" id="UP000324222">
    <property type="component" value="Unassembled WGS sequence"/>
</dbReference>
<accession>A0A5B7JTI3</accession>
<evidence type="ECO:0000313" key="2">
    <source>
        <dbReference type="EMBL" id="MPC96427.1"/>
    </source>
</evidence>
<dbReference type="AlphaFoldDB" id="A0A5B7JTI3"/>
<gene>
    <name evidence="2" type="ORF">E2C01_091685</name>
</gene>
<proteinExistence type="predicted"/>
<feature type="compositionally biased region" description="Basic and acidic residues" evidence="1">
    <location>
        <begin position="12"/>
        <end position="24"/>
    </location>
</feature>
<comment type="caution">
    <text evidence="2">The sequence shown here is derived from an EMBL/GenBank/DDBJ whole genome shotgun (WGS) entry which is preliminary data.</text>
</comment>